<organism evidence="1 2">
    <name type="scientific">Polaribacter marinus</name>
    <dbReference type="NCBI Taxonomy" id="2916838"/>
    <lineage>
        <taxon>Bacteria</taxon>
        <taxon>Pseudomonadati</taxon>
        <taxon>Bacteroidota</taxon>
        <taxon>Flavobacteriia</taxon>
        <taxon>Flavobacteriales</taxon>
        <taxon>Flavobacteriaceae</taxon>
    </lineage>
</organism>
<name>A0A9X1VT40_9FLAO</name>
<evidence type="ECO:0000313" key="1">
    <source>
        <dbReference type="EMBL" id="MCI2230335.1"/>
    </source>
</evidence>
<dbReference type="SUPFAM" id="SSF51197">
    <property type="entry name" value="Clavaminate synthase-like"/>
    <property type="match status" value="1"/>
</dbReference>
<accession>A0A9X1VT40</accession>
<sequence>MSLIIVMSYLYFLYKFIRIELRYFQLRYLSKKTDLEAKLLKEGVVVIENYIDKNKLKSFYKNIPSENEMRLSPEGTKTRFVSTAIKIDGLRSFFEDDFIRKTFLKIIGKDSYQLRSTVQKRDFIGHTGAFEQFFHSDTWQHRLKAFLYITDVGQGNAPLVYVKKSQNFSFFRFKLAKELWKFSSTGSDSFLHDEDSQFAGTLFPHQSNNFIRNKNLQQFEILGKAGTLVLFDARGLHKSKPLLTGERIILSSYWIKKNNHI</sequence>
<gene>
    <name evidence="1" type="ORF">MC378_14240</name>
</gene>
<dbReference type="EMBL" id="JAKQYM010000015">
    <property type="protein sequence ID" value="MCI2230335.1"/>
    <property type="molecule type" value="Genomic_DNA"/>
</dbReference>
<proteinExistence type="predicted"/>
<keyword evidence="2" id="KW-1185">Reference proteome</keyword>
<dbReference type="Proteomes" id="UP001139369">
    <property type="component" value="Unassembled WGS sequence"/>
</dbReference>
<dbReference type="AlphaFoldDB" id="A0A9X1VT40"/>
<evidence type="ECO:0000313" key="2">
    <source>
        <dbReference type="Proteomes" id="UP001139369"/>
    </source>
</evidence>
<comment type="caution">
    <text evidence="1">The sequence shown here is derived from an EMBL/GenBank/DDBJ whole genome shotgun (WGS) entry which is preliminary data.</text>
</comment>
<dbReference type="Gene3D" id="2.60.120.620">
    <property type="entry name" value="q2cbj1_9rhob like domain"/>
    <property type="match status" value="1"/>
</dbReference>
<reference evidence="1" key="1">
    <citation type="submission" date="2022-02" db="EMBL/GenBank/DDBJ databases">
        <title>Polaribacter sp. MSW13, isolated from seawater.</title>
        <authorList>
            <person name="Kristyanto S."/>
            <person name="Jung J."/>
            <person name="Jeon C.O."/>
        </authorList>
    </citation>
    <scope>NUCLEOTIDE SEQUENCE</scope>
    <source>
        <strain evidence="1">MSW13</strain>
    </source>
</reference>
<protein>
    <recommendedName>
        <fullName evidence="3">Phytanoyl-CoA dioxygenase (PhyH)</fullName>
    </recommendedName>
</protein>
<dbReference type="RefSeq" id="WP_242179445.1">
    <property type="nucleotide sequence ID" value="NZ_JAKQYM010000015.1"/>
</dbReference>
<evidence type="ECO:0008006" key="3">
    <source>
        <dbReference type="Google" id="ProtNLM"/>
    </source>
</evidence>